<feature type="region of interest" description="Disordered" evidence="1">
    <location>
        <begin position="77"/>
        <end position="99"/>
    </location>
</feature>
<proteinExistence type="predicted"/>
<feature type="region of interest" description="Disordered" evidence="1">
    <location>
        <begin position="121"/>
        <end position="176"/>
    </location>
</feature>
<reference evidence="3" key="1">
    <citation type="submission" date="2022-08" db="EMBL/GenBank/DDBJ databases">
        <title>Genome sequencing of akame (Lates japonicus).</title>
        <authorList>
            <person name="Hashiguchi Y."/>
            <person name="Takahashi H."/>
        </authorList>
    </citation>
    <scope>NUCLEOTIDE SEQUENCE</scope>
    <source>
        <strain evidence="3">Kochi</strain>
    </source>
</reference>
<evidence type="ECO:0000313" key="4">
    <source>
        <dbReference type="Proteomes" id="UP001279410"/>
    </source>
</evidence>
<organism evidence="3 4">
    <name type="scientific">Lates japonicus</name>
    <name type="common">Japanese lates</name>
    <dbReference type="NCBI Taxonomy" id="270547"/>
    <lineage>
        <taxon>Eukaryota</taxon>
        <taxon>Metazoa</taxon>
        <taxon>Chordata</taxon>
        <taxon>Craniata</taxon>
        <taxon>Vertebrata</taxon>
        <taxon>Euteleostomi</taxon>
        <taxon>Actinopterygii</taxon>
        <taxon>Neopterygii</taxon>
        <taxon>Teleostei</taxon>
        <taxon>Neoteleostei</taxon>
        <taxon>Acanthomorphata</taxon>
        <taxon>Carangaria</taxon>
        <taxon>Carangaria incertae sedis</taxon>
        <taxon>Centropomidae</taxon>
        <taxon>Lates</taxon>
    </lineage>
</organism>
<dbReference type="AlphaFoldDB" id="A0AAD3QZQ9"/>
<dbReference type="InterPro" id="IPR056986">
    <property type="entry name" value="JAG1_1/2_dom"/>
</dbReference>
<dbReference type="Proteomes" id="UP001279410">
    <property type="component" value="Unassembled WGS sequence"/>
</dbReference>
<evidence type="ECO:0000259" key="2">
    <source>
        <dbReference type="Pfam" id="PF23575"/>
    </source>
</evidence>
<name>A0AAD3QZQ9_LATJO</name>
<evidence type="ECO:0000313" key="3">
    <source>
        <dbReference type="EMBL" id="GLD49696.1"/>
    </source>
</evidence>
<evidence type="ECO:0000256" key="1">
    <source>
        <dbReference type="SAM" id="MobiDB-lite"/>
    </source>
</evidence>
<comment type="caution">
    <text evidence="3">The sequence shown here is derived from an EMBL/GenBank/DDBJ whole genome shotgun (WGS) entry which is preliminary data.</text>
</comment>
<accession>A0AAD3QZQ9</accession>
<feature type="compositionally biased region" description="Basic and acidic residues" evidence="1">
    <location>
        <begin position="140"/>
        <end position="150"/>
    </location>
</feature>
<protein>
    <submittedName>
        <fullName evidence="3">Protein jagged-2-like isoform X1</fullName>
    </submittedName>
</protein>
<dbReference type="Pfam" id="PF23575">
    <property type="entry name" value="JAG1"/>
    <property type="match status" value="1"/>
</dbReference>
<feature type="domain" description="Protein jagged-1/2 predicted ferredoxin-like" evidence="2">
    <location>
        <begin position="11"/>
        <end position="65"/>
    </location>
</feature>
<gene>
    <name evidence="3" type="ORF">AKAME5_000334300</name>
</gene>
<sequence length="176" mass="18908">MGWEEECNNCHCINGKVIVQRKCLCAYAGTTVENIWHELRYLPDIPSLAKDHALLLLCDIFSLNQIQRLVVNGIKLSQTPQPEDSPDHSDPEGQPAPIEAPCQACTTACNAGSHYVSGNAGHAPQWGAPPPARDASSAAVKKESNREAEQSAKSSWVPPIDGSEGRGGGDYASFEL</sequence>
<dbReference type="EMBL" id="BRZM01000008">
    <property type="protein sequence ID" value="GLD49696.1"/>
    <property type="molecule type" value="Genomic_DNA"/>
</dbReference>
<keyword evidence="4" id="KW-1185">Reference proteome</keyword>